<feature type="domain" description="Peptidoglycan hydrolase PcsB coiled-coil" evidence="6">
    <location>
        <begin position="84"/>
        <end position="156"/>
    </location>
</feature>
<dbReference type="Proteomes" id="UP000013523">
    <property type="component" value="Chromosome"/>
</dbReference>
<dbReference type="GO" id="GO:0019867">
    <property type="term" value="C:outer membrane"/>
    <property type="evidence" value="ECO:0007669"/>
    <property type="project" value="InterPro"/>
</dbReference>
<gene>
    <name evidence="7" type="ORF">Clopa_3615</name>
</gene>
<feature type="region of interest" description="Disordered" evidence="3">
    <location>
        <begin position="231"/>
        <end position="250"/>
    </location>
</feature>
<proteinExistence type="predicted"/>
<dbReference type="OrthoDB" id="9798935at2"/>
<keyword evidence="2" id="KW-0175">Coiled coil</keyword>
<dbReference type="CDD" id="cd22786">
    <property type="entry name" value="DPBB_YuiC-like"/>
    <property type="match status" value="1"/>
</dbReference>
<dbReference type="PANTHER" id="PTHR39160">
    <property type="entry name" value="CELL WALL-BINDING PROTEIN YOCH"/>
    <property type="match status" value="1"/>
</dbReference>
<sequence>MNKKAVSIVMMLVLTITISSNAFAAPTTDESAELKQTQDNKKQIQGKVNTLNKQIDDIIKSVDKNKSDMNKIDENIKSTEAKLKDLEEHSKEQDDLFKKRLRALYISGGGSNYLDVILGSKTLSDFISSVDSISTIMKYDNNLASQLQEQKDTITKQKDALNYENNRLSALKSSNEATLANLSNDIKQQNQLLAQATSKENTLIAQQKAEEAAAQAAEKARELAAQQAANASKQIASNNPNSTSSPIAINRGGSSPIGFSKVLDMEATAYSDDGFTASGYRTSRNPNGYSTIAVDPRVIPLGSKVYVEGYGYAIACDTGGAIQGNIIDLFLPSNDEANNWGRRSVKVYIVGN</sequence>
<evidence type="ECO:0000256" key="3">
    <source>
        <dbReference type="SAM" id="MobiDB-lite"/>
    </source>
</evidence>
<evidence type="ECO:0000313" key="8">
    <source>
        <dbReference type="Proteomes" id="UP000013523"/>
    </source>
</evidence>
<dbReference type="InterPro" id="IPR010611">
    <property type="entry name" value="3D_dom"/>
</dbReference>
<keyword evidence="8" id="KW-1185">Reference proteome</keyword>
<dbReference type="SUPFAM" id="SSF50685">
    <property type="entry name" value="Barwin-like endoglucanases"/>
    <property type="match status" value="1"/>
</dbReference>
<dbReference type="EMBL" id="CP003261">
    <property type="protein sequence ID" value="AGK98397.1"/>
    <property type="molecule type" value="Genomic_DNA"/>
</dbReference>
<dbReference type="InterPro" id="IPR051933">
    <property type="entry name" value="Resuscitation_pf_RpfB"/>
</dbReference>
<dbReference type="KEGG" id="cpas:Clopa_3615"/>
<evidence type="ECO:0000256" key="4">
    <source>
        <dbReference type="SAM" id="SignalP"/>
    </source>
</evidence>
<evidence type="ECO:0000313" key="7">
    <source>
        <dbReference type="EMBL" id="AGK98397.1"/>
    </source>
</evidence>
<dbReference type="GO" id="GO:0004553">
    <property type="term" value="F:hydrolase activity, hydrolyzing O-glycosyl compounds"/>
    <property type="evidence" value="ECO:0007669"/>
    <property type="project" value="InterPro"/>
</dbReference>
<evidence type="ECO:0000259" key="5">
    <source>
        <dbReference type="Pfam" id="PF06725"/>
    </source>
</evidence>
<feature type="compositionally biased region" description="Polar residues" evidence="3">
    <location>
        <begin position="237"/>
        <end position="247"/>
    </location>
</feature>
<dbReference type="AlphaFoldDB" id="R4K5G2"/>
<feature type="coiled-coil region" evidence="2">
    <location>
        <begin position="34"/>
        <end position="96"/>
    </location>
</feature>
<dbReference type="STRING" id="86416.Clopa_3615"/>
<dbReference type="InterPro" id="IPR057309">
    <property type="entry name" value="PcsB_CC"/>
</dbReference>
<dbReference type="eggNOG" id="COG3883">
    <property type="taxonomic scope" value="Bacteria"/>
</dbReference>
<name>R4K5G2_CLOPA</name>
<protein>
    <submittedName>
        <fullName evidence="7">Uncharacterized protein</fullName>
    </submittedName>
</protein>
<organism evidence="7 8">
    <name type="scientific">Clostridium pasteurianum BC1</name>
    <dbReference type="NCBI Taxonomy" id="86416"/>
    <lineage>
        <taxon>Bacteria</taxon>
        <taxon>Bacillati</taxon>
        <taxon>Bacillota</taxon>
        <taxon>Clostridia</taxon>
        <taxon>Eubacteriales</taxon>
        <taxon>Clostridiaceae</taxon>
        <taxon>Clostridium</taxon>
    </lineage>
</organism>
<feature type="chain" id="PRO_5004367419" evidence="4">
    <location>
        <begin position="25"/>
        <end position="352"/>
    </location>
</feature>
<dbReference type="RefSeq" id="WP_015616680.1">
    <property type="nucleotide sequence ID" value="NC_021182.1"/>
</dbReference>
<feature type="domain" description="3D" evidence="5">
    <location>
        <begin position="290"/>
        <end position="350"/>
    </location>
</feature>
<dbReference type="PATRIC" id="fig|86416.3.peg.3613"/>
<evidence type="ECO:0000259" key="6">
    <source>
        <dbReference type="Pfam" id="PF24568"/>
    </source>
</evidence>
<feature type="signal peptide" evidence="4">
    <location>
        <begin position="1"/>
        <end position="24"/>
    </location>
</feature>
<dbReference type="InterPro" id="IPR036908">
    <property type="entry name" value="RlpA-like_sf"/>
</dbReference>
<dbReference type="GO" id="GO:0009254">
    <property type="term" value="P:peptidoglycan turnover"/>
    <property type="evidence" value="ECO:0007669"/>
    <property type="project" value="InterPro"/>
</dbReference>
<evidence type="ECO:0000256" key="1">
    <source>
        <dbReference type="ARBA" id="ARBA00022729"/>
    </source>
</evidence>
<keyword evidence="1 4" id="KW-0732">Signal</keyword>
<dbReference type="Pfam" id="PF24568">
    <property type="entry name" value="CC_PcsB"/>
    <property type="match status" value="1"/>
</dbReference>
<evidence type="ECO:0000256" key="2">
    <source>
        <dbReference type="SAM" id="Coils"/>
    </source>
</evidence>
<reference evidence="7 8" key="1">
    <citation type="submission" date="2012-01" db="EMBL/GenBank/DDBJ databases">
        <title>Complete sequence of chromosome of Clostridium pasteurianum BC1.</title>
        <authorList>
            <consortium name="US DOE Joint Genome Institute"/>
            <person name="Lucas S."/>
            <person name="Han J."/>
            <person name="Lapidus A."/>
            <person name="Cheng J.-F."/>
            <person name="Goodwin L."/>
            <person name="Pitluck S."/>
            <person name="Peters L."/>
            <person name="Mikhailova N."/>
            <person name="Teshima H."/>
            <person name="Detter J.C."/>
            <person name="Han C."/>
            <person name="Tapia R."/>
            <person name="Land M."/>
            <person name="Hauser L."/>
            <person name="Kyrpides N."/>
            <person name="Ivanova N."/>
            <person name="Pagani I."/>
            <person name="Dunn J."/>
            <person name="Taghavi S."/>
            <person name="Francis A."/>
            <person name="van der Lelie D."/>
            <person name="Woyke T."/>
        </authorList>
    </citation>
    <scope>NUCLEOTIDE SEQUENCE [LARGE SCALE GENOMIC DNA]</scope>
    <source>
        <strain evidence="7 8">BC1</strain>
    </source>
</reference>
<accession>R4K5G2</accession>
<dbReference type="PANTHER" id="PTHR39160:SF4">
    <property type="entry name" value="RESUSCITATION-PROMOTING FACTOR RPFB"/>
    <property type="match status" value="1"/>
</dbReference>
<dbReference type="Pfam" id="PF06725">
    <property type="entry name" value="3D"/>
    <property type="match status" value="1"/>
</dbReference>
<dbReference type="eggNOG" id="COG3584">
    <property type="taxonomic scope" value="Bacteria"/>
</dbReference>
<dbReference type="Gene3D" id="6.10.250.3150">
    <property type="match status" value="1"/>
</dbReference>
<dbReference type="HOGENOM" id="CLU_055076_0_0_9"/>